<gene>
    <name evidence="1" type="ORF">MNB_SUP05-SYMBIONT-5-49</name>
    <name evidence="2" type="ORF">MNB_SUP05-SYMBIONT-7-72</name>
</gene>
<protein>
    <submittedName>
        <fullName evidence="1">General secretion pathway protein D</fullName>
    </submittedName>
</protein>
<reference evidence="1" key="1">
    <citation type="submission" date="2016-10" db="EMBL/GenBank/DDBJ databases">
        <authorList>
            <person name="de Groot N.N."/>
        </authorList>
    </citation>
    <scope>NUCLEOTIDE SEQUENCE</scope>
</reference>
<dbReference type="AlphaFoldDB" id="A0A1W1E1M4"/>
<evidence type="ECO:0000313" key="1">
    <source>
        <dbReference type="EMBL" id="SFV87741.1"/>
    </source>
</evidence>
<sequence length="58" mass="6530">MNNHQKPTFYPLGNFLNPALVLLGLGLRKSPIGQKLNFANHPYLCKGLKMKLKNNPLL</sequence>
<dbReference type="EMBL" id="FPIA01000080">
    <property type="protein sequence ID" value="SFV88745.1"/>
    <property type="molecule type" value="Genomic_DNA"/>
</dbReference>
<dbReference type="EMBL" id="FPHZ01000074">
    <property type="protein sequence ID" value="SFV87741.1"/>
    <property type="molecule type" value="Genomic_DNA"/>
</dbReference>
<evidence type="ECO:0000313" key="2">
    <source>
        <dbReference type="EMBL" id="SFV88745.1"/>
    </source>
</evidence>
<proteinExistence type="predicted"/>
<accession>A0A1W1E1M4</accession>
<organism evidence="1">
    <name type="scientific">hydrothermal vent metagenome</name>
    <dbReference type="NCBI Taxonomy" id="652676"/>
    <lineage>
        <taxon>unclassified sequences</taxon>
        <taxon>metagenomes</taxon>
        <taxon>ecological metagenomes</taxon>
    </lineage>
</organism>
<name>A0A1W1E1M4_9ZZZZ</name>